<keyword evidence="4" id="KW-1185">Reference proteome</keyword>
<dbReference type="PROSITE" id="PS50994">
    <property type="entry name" value="INTEGRASE"/>
    <property type="match status" value="1"/>
</dbReference>
<feature type="domain" description="Integrase catalytic" evidence="2">
    <location>
        <begin position="283"/>
        <end position="503"/>
    </location>
</feature>
<accession>A0ABU0G6F6</accession>
<feature type="compositionally biased region" description="Basic and acidic residues" evidence="1">
    <location>
        <begin position="706"/>
        <end position="715"/>
    </location>
</feature>
<sequence>MMDFPPFSIPPYSRIVIDGVEMNLIEDGANGKVFEPVDKSRLPEFLSNKDIIALLHHGSMEIVKGRYDPRKLELADRFPYLRDLPEKKQKQIHFRLEWIMRFRGKGAREGNIDDNRMQQILTEIRSEYARDMVLARKNSHAKSKYSYEDGEFNLRLIGASTLRRWYRDYSLSGDDWRSLVDGRGSGEKKSKFTDESRELEGRMLKRYLSSTRPNAAYLFRVMKAMERRINRNRRAKGLTNFIKVCERSTFYNRIEDLPDDMKFIAREGEKLARMRYLIVAGRERGLPLDLVEGDEWKVDLVVLLNKAKVWDCLDKVEQAAFRKASKRVWISVAIDYATNCFLAFRLHERAPSVETALATFIQTNMDKTRFAKAAGCKTPWNMYGGLKDVRVDSAAWYEAEGFAASITDAGARIAYPPAALPPLRGTVERMFGILGSLALQNLSGRTFSNVVKRGDRDPRKEASVDIDALSQIFVRVIVDIHHNTRSTGKLGGLTPREAWNQLSHHKQKIPAPLSGSLIRHVFGVNYTRIIQRAGIKLFGIRYQSLQIQELRRDDTDREVVVRVNIYDLGAITVICGAYAYTVPAVLEGMKGRDYWTWTAVARELDLEDTQNAERTQEQLDDAFLAVDAAGDAARAATNLGSPIPTAKQFAAVDRRITQTLQIVAESKYTQEAREQDFNRSSFLSEVWGLDDEPEPDDLDVPAGDIVKAEAEEAARAARRRSSRNSAKATPESEQGGSTDDDFYNQF</sequence>
<dbReference type="EMBL" id="JAUSUW010000005">
    <property type="protein sequence ID" value="MDQ0420911.1"/>
    <property type="molecule type" value="Genomic_DNA"/>
</dbReference>
<protein>
    <recommendedName>
        <fullName evidence="2">Integrase catalytic domain-containing protein</fullName>
    </recommendedName>
</protein>
<evidence type="ECO:0000256" key="1">
    <source>
        <dbReference type="SAM" id="MobiDB-lite"/>
    </source>
</evidence>
<dbReference type="InterPro" id="IPR001584">
    <property type="entry name" value="Integrase_cat-core"/>
</dbReference>
<proteinExistence type="predicted"/>
<dbReference type="SUPFAM" id="SSF53098">
    <property type="entry name" value="Ribonuclease H-like"/>
    <property type="match status" value="1"/>
</dbReference>
<name>A0ABU0G6F6_9HYPH</name>
<dbReference type="Gene3D" id="3.30.420.10">
    <property type="entry name" value="Ribonuclease H-like superfamily/Ribonuclease H"/>
    <property type="match status" value="1"/>
</dbReference>
<dbReference type="InterPro" id="IPR036397">
    <property type="entry name" value="RNaseH_sf"/>
</dbReference>
<reference evidence="3 4" key="1">
    <citation type="submission" date="2023-07" db="EMBL/GenBank/DDBJ databases">
        <title>Genomic Encyclopedia of Type Strains, Phase IV (KMG-IV): sequencing the most valuable type-strain genomes for metagenomic binning, comparative biology and taxonomic classification.</title>
        <authorList>
            <person name="Goeker M."/>
        </authorList>
    </citation>
    <scope>NUCLEOTIDE SEQUENCE [LARGE SCALE GENOMIC DNA]</scope>
    <source>
        <strain evidence="3 4">DSM 1111</strain>
    </source>
</reference>
<dbReference type="RefSeq" id="WP_307372076.1">
    <property type="nucleotide sequence ID" value="NZ_JAUSUW010000005.1"/>
</dbReference>
<feature type="region of interest" description="Disordered" evidence="1">
    <location>
        <begin position="687"/>
        <end position="746"/>
    </location>
</feature>
<dbReference type="InterPro" id="IPR012337">
    <property type="entry name" value="RNaseH-like_sf"/>
</dbReference>
<evidence type="ECO:0000313" key="3">
    <source>
        <dbReference type="EMBL" id="MDQ0420911.1"/>
    </source>
</evidence>
<feature type="compositionally biased region" description="Acidic residues" evidence="1">
    <location>
        <begin position="688"/>
        <end position="699"/>
    </location>
</feature>
<comment type="caution">
    <text evidence="3">The sequence shown here is derived from an EMBL/GenBank/DDBJ whole genome shotgun (WGS) entry which is preliminary data.</text>
</comment>
<dbReference type="Pfam" id="PF09299">
    <property type="entry name" value="Mu-transpos_C"/>
    <property type="match status" value="1"/>
</dbReference>
<evidence type="ECO:0000313" key="4">
    <source>
        <dbReference type="Proteomes" id="UP001238496"/>
    </source>
</evidence>
<organism evidence="3 4">
    <name type="scientific">Peteryoungia aggregata LMG 23059</name>
    <dbReference type="NCBI Taxonomy" id="1368425"/>
    <lineage>
        <taxon>Bacteria</taxon>
        <taxon>Pseudomonadati</taxon>
        <taxon>Pseudomonadota</taxon>
        <taxon>Alphaproteobacteria</taxon>
        <taxon>Hyphomicrobiales</taxon>
        <taxon>Rhizobiaceae</taxon>
        <taxon>Peteryoungia</taxon>
    </lineage>
</organism>
<evidence type="ECO:0000259" key="2">
    <source>
        <dbReference type="PROSITE" id="PS50994"/>
    </source>
</evidence>
<dbReference type="InterPro" id="IPR015378">
    <property type="entry name" value="Transposase-like_Mu_C"/>
</dbReference>
<gene>
    <name evidence="3" type="ORF">J2045_001938</name>
</gene>
<dbReference type="Proteomes" id="UP001238496">
    <property type="component" value="Unassembled WGS sequence"/>
</dbReference>